<name>A0ABV5K7H2_9ACTN</name>
<accession>A0ABV5K7H2</accession>
<dbReference type="Proteomes" id="UP001589750">
    <property type="component" value="Unassembled WGS sequence"/>
</dbReference>
<protein>
    <submittedName>
        <fullName evidence="1">Uncharacterized protein</fullName>
    </submittedName>
</protein>
<organism evidence="1 2">
    <name type="scientific">Nocardioides plantarum</name>
    <dbReference type="NCBI Taxonomy" id="29299"/>
    <lineage>
        <taxon>Bacteria</taxon>
        <taxon>Bacillati</taxon>
        <taxon>Actinomycetota</taxon>
        <taxon>Actinomycetes</taxon>
        <taxon>Propionibacteriales</taxon>
        <taxon>Nocardioidaceae</taxon>
        <taxon>Nocardioides</taxon>
    </lineage>
</organism>
<evidence type="ECO:0000313" key="1">
    <source>
        <dbReference type="EMBL" id="MFB9312698.1"/>
    </source>
</evidence>
<dbReference type="EMBL" id="JBHMDG010000008">
    <property type="protein sequence ID" value="MFB9312698.1"/>
    <property type="molecule type" value="Genomic_DNA"/>
</dbReference>
<sequence length="239" mass="24761">MVWTWLAGRITRPRPARLSAQAAATPPDLRAHLPLLWPDGPGQAVDEAALTVLGRGYARAGRTLQDLLEDLDVLCAVVGIGTSSRMIEASSVAWSDAFLDGVGSSGGTAARPAQDAEALTEVERLLGRLDVGSSWGDLVPPRRLLIVTWPAASHGGALLSPEELSRVVRETRRVFPRAAVAAQPAHDRVVAAVAESPSLPGSVAALTARCAELAAGTPPTVSLATAEAGAAVRLLRPTG</sequence>
<proteinExistence type="predicted"/>
<comment type="caution">
    <text evidence="1">The sequence shown here is derived from an EMBL/GenBank/DDBJ whole genome shotgun (WGS) entry which is preliminary data.</text>
</comment>
<evidence type="ECO:0000313" key="2">
    <source>
        <dbReference type="Proteomes" id="UP001589750"/>
    </source>
</evidence>
<gene>
    <name evidence="1" type="ORF">ACFFRI_06540</name>
</gene>
<reference evidence="1 2" key="1">
    <citation type="submission" date="2024-09" db="EMBL/GenBank/DDBJ databases">
        <authorList>
            <person name="Sun Q."/>
            <person name="Mori K."/>
        </authorList>
    </citation>
    <scope>NUCLEOTIDE SEQUENCE [LARGE SCALE GENOMIC DNA]</scope>
    <source>
        <strain evidence="1 2">JCM 9626</strain>
    </source>
</reference>
<keyword evidence="2" id="KW-1185">Reference proteome</keyword>
<dbReference type="RefSeq" id="WP_140008132.1">
    <property type="nucleotide sequence ID" value="NZ_JBHMDG010000008.1"/>
</dbReference>